<name>A0ABS8I0T1_9NOSO</name>
<sequence>MRKSLIDTDIVSEIRKLKNPKINAKAIAYKAIWQQYTISVITVSEIIKGWRKINRNDRIQEFLADLSQL</sequence>
<dbReference type="Proteomes" id="UP001199525">
    <property type="component" value="Unassembled WGS sequence"/>
</dbReference>
<dbReference type="RefSeq" id="WP_229482553.1">
    <property type="nucleotide sequence ID" value="NZ_JAIVFQ010000001.1"/>
</dbReference>
<comment type="caution">
    <text evidence="1">The sequence shown here is derived from an EMBL/GenBank/DDBJ whole genome shotgun (WGS) entry which is preliminary data.</text>
</comment>
<dbReference type="Gene3D" id="3.40.50.1010">
    <property type="entry name" value="5'-nuclease"/>
    <property type="match status" value="1"/>
</dbReference>
<dbReference type="EMBL" id="JAIVFQ010000001">
    <property type="protein sequence ID" value="MCC5597873.1"/>
    <property type="molecule type" value="Genomic_DNA"/>
</dbReference>
<proteinExistence type="predicted"/>
<evidence type="ECO:0008006" key="3">
    <source>
        <dbReference type="Google" id="ProtNLM"/>
    </source>
</evidence>
<evidence type="ECO:0000313" key="1">
    <source>
        <dbReference type="EMBL" id="MCC5597873.1"/>
    </source>
</evidence>
<dbReference type="InterPro" id="IPR029060">
    <property type="entry name" value="PIN-like_dom_sf"/>
</dbReference>
<reference evidence="1 2" key="1">
    <citation type="journal article" date="2021" name="Microorganisms">
        <title>Genome Evolution of Filamentous Cyanobacterium Nostoc Species: From Facultative Symbiosis to Free Living.</title>
        <authorList>
            <person name="Huo D."/>
            <person name="Li H."/>
            <person name="Cai F."/>
            <person name="Guo X."/>
            <person name="Qiao Z."/>
            <person name="Wang W."/>
            <person name="Yu G."/>
            <person name="Li R."/>
        </authorList>
    </citation>
    <scope>NUCLEOTIDE SEQUENCE [LARGE SCALE GENOMIC DNA]</scope>
    <source>
        <strain evidence="1 2">CHAB 5714</strain>
    </source>
</reference>
<organism evidence="1 2">
    <name type="scientific">Nostoc favosum CHAB5714</name>
    <dbReference type="NCBI Taxonomy" id="2780399"/>
    <lineage>
        <taxon>Bacteria</taxon>
        <taxon>Bacillati</taxon>
        <taxon>Cyanobacteriota</taxon>
        <taxon>Cyanophyceae</taxon>
        <taxon>Nostocales</taxon>
        <taxon>Nostocaceae</taxon>
        <taxon>Nostoc</taxon>
        <taxon>Nostoc favosum</taxon>
    </lineage>
</organism>
<protein>
    <recommendedName>
        <fullName evidence="3">PIN domain-containing protein</fullName>
    </recommendedName>
</protein>
<keyword evidence="2" id="KW-1185">Reference proteome</keyword>
<evidence type="ECO:0000313" key="2">
    <source>
        <dbReference type="Proteomes" id="UP001199525"/>
    </source>
</evidence>
<gene>
    <name evidence="1" type="ORF">LC586_01095</name>
</gene>
<accession>A0ABS8I0T1</accession>
<dbReference type="SUPFAM" id="SSF88723">
    <property type="entry name" value="PIN domain-like"/>
    <property type="match status" value="1"/>
</dbReference>